<proteinExistence type="predicted"/>
<feature type="non-terminal residue" evidence="1">
    <location>
        <position position="243"/>
    </location>
</feature>
<reference evidence="1" key="1">
    <citation type="submission" date="2018-05" db="EMBL/GenBank/DDBJ databases">
        <authorList>
            <person name="Lanie J.A."/>
            <person name="Ng W.-L."/>
            <person name="Kazmierczak K.M."/>
            <person name="Andrzejewski T.M."/>
            <person name="Davidsen T.M."/>
            <person name="Wayne K.J."/>
            <person name="Tettelin H."/>
            <person name="Glass J.I."/>
            <person name="Rusch D."/>
            <person name="Podicherti R."/>
            <person name="Tsui H.-C.T."/>
            <person name="Winkler M.E."/>
        </authorList>
    </citation>
    <scope>NUCLEOTIDE SEQUENCE</scope>
</reference>
<dbReference type="InterPro" id="IPR010344">
    <property type="entry name" value="YbjH"/>
</dbReference>
<sequence>VATLEISNMLYALTADAVHRALTLAEAHLPPSVVTIILVLNEDNIRPATIVYRRQNRGQTRISANNARRIDILPSRVLNSPTNTTIYRWPEVAIGVALKGRVQFFDPEVPLRHQLAAVVSVGAKIGEGWNLWGSYFHDITNDFSTNRPPASSLPHVRSEINQYLVHGATGLDALYLERRGTFRENWHYRAYAGVLEEMYSGAGGEIIFQPFQSRFAFGASLNAVRRRDYDRGWGLLDWKVVTG</sequence>
<accession>A0A383BXE0</accession>
<name>A0A383BXE0_9ZZZZ</name>
<evidence type="ECO:0000313" key="1">
    <source>
        <dbReference type="EMBL" id="SVE23945.1"/>
    </source>
</evidence>
<feature type="non-terminal residue" evidence="1">
    <location>
        <position position="1"/>
    </location>
</feature>
<dbReference type="Pfam" id="PF06082">
    <property type="entry name" value="YjbH"/>
    <property type="match status" value="1"/>
</dbReference>
<protein>
    <submittedName>
        <fullName evidence="1">Uncharacterized protein</fullName>
    </submittedName>
</protein>
<gene>
    <name evidence="1" type="ORF">METZ01_LOCUS476799</name>
</gene>
<dbReference type="AlphaFoldDB" id="A0A383BXE0"/>
<organism evidence="1">
    <name type="scientific">marine metagenome</name>
    <dbReference type="NCBI Taxonomy" id="408172"/>
    <lineage>
        <taxon>unclassified sequences</taxon>
        <taxon>metagenomes</taxon>
        <taxon>ecological metagenomes</taxon>
    </lineage>
</organism>
<dbReference type="EMBL" id="UINC01203605">
    <property type="protein sequence ID" value="SVE23945.1"/>
    <property type="molecule type" value="Genomic_DNA"/>
</dbReference>